<evidence type="ECO:0000313" key="3">
    <source>
        <dbReference type="Proteomes" id="UP001189624"/>
    </source>
</evidence>
<evidence type="ECO:0000313" key="2">
    <source>
        <dbReference type="EMBL" id="CAJ1940527.1"/>
    </source>
</evidence>
<dbReference type="AlphaFoldDB" id="A0AA86S5V6"/>
<dbReference type="Gramene" id="rna-AYBTSS11_LOCUS9754">
    <property type="protein sequence ID" value="CAJ1940527.1"/>
    <property type="gene ID" value="gene-AYBTSS11_LOCUS9754"/>
</dbReference>
<dbReference type="Proteomes" id="UP001189624">
    <property type="component" value="Chromosome 3"/>
</dbReference>
<dbReference type="EMBL" id="OY731400">
    <property type="protein sequence ID" value="CAJ1940527.1"/>
    <property type="molecule type" value="Genomic_DNA"/>
</dbReference>
<evidence type="ECO:0000256" key="1">
    <source>
        <dbReference type="SAM" id="MobiDB-lite"/>
    </source>
</evidence>
<keyword evidence="3" id="KW-1185">Reference proteome</keyword>
<feature type="region of interest" description="Disordered" evidence="1">
    <location>
        <begin position="25"/>
        <end position="72"/>
    </location>
</feature>
<name>A0AA86S5V6_9FABA</name>
<reference evidence="2" key="1">
    <citation type="submission" date="2023-10" db="EMBL/GenBank/DDBJ databases">
        <authorList>
            <person name="Domelevo Entfellner J.-B."/>
        </authorList>
    </citation>
    <scope>NUCLEOTIDE SEQUENCE</scope>
</reference>
<proteinExistence type="predicted"/>
<feature type="compositionally biased region" description="Acidic residues" evidence="1">
    <location>
        <begin position="57"/>
        <end position="71"/>
    </location>
</feature>
<organism evidence="2 3">
    <name type="scientific">Sphenostylis stenocarpa</name>
    <dbReference type="NCBI Taxonomy" id="92480"/>
    <lineage>
        <taxon>Eukaryota</taxon>
        <taxon>Viridiplantae</taxon>
        <taxon>Streptophyta</taxon>
        <taxon>Embryophyta</taxon>
        <taxon>Tracheophyta</taxon>
        <taxon>Spermatophyta</taxon>
        <taxon>Magnoliopsida</taxon>
        <taxon>eudicotyledons</taxon>
        <taxon>Gunneridae</taxon>
        <taxon>Pentapetalae</taxon>
        <taxon>rosids</taxon>
        <taxon>fabids</taxon>
        <taxon>Fabales</taxon>
        <taxon>Fabaceae</taxon>
        <taxon>Papilionoideae</taxon>
        <taxon>50 kb inversion clade</taxon>
        <taxon>NPAAA clade</taxon>
        <taxon>indigoferoid/millettioid clade</taxon>
        <taxon>Phaseoleae</taxon>
        <taxon>Sphenostylis</taxon>
    </lineage>
</organism>
<gene>
    <name evidence="2" type="ORF">AYBTSS11_LOCUS9754</name>
</gene>
<sequence length="94" mass="10435">MGATISAIIANRNFSLVHASWKKHTPLSSRETSPQPPDFGVNLFLKKPSTTSKPTEDDLDIEEEHDEEEDGNIGVVWESDELEAISSLFQGRIP</sequence>
<protein>
    <submittedName>
        <fullName evidence="2">Uncharacterized protein</fullName>
    </submittedName>
</protein>
<accession>A0AA86S5V6</accession>